<reference evidence="11 12" key="1">
    <citation type="journal article" date="2012" name="J. Bacteriol.">
        <title>Complete genome sequences of Methylophaga sp. strain JAM1 and Methylophaga sp. strain JAM7.</title>
        <authorList>
            <person name="Villeneuve C."/>
            <person name="Martineau C."/>
            <person name="Mauffrey F."/>
            <person name="Villemur R."/>
        </authorList>
    </citation>
    <scope>NUCLEOTIDE SEQUENCE [LARGE SCALE GENOMIC DNA]</scope>
    <source>
        <strain evidence="11 12">JAM7</strain>
    </source>
</reference>
<keyword evidence="7 9" id="KW-0067">ATP-binding</keyword>
<keyword evidence="6 9" id="KW-0547">Nucleotide-binding</keyword>
<dbReference type="GO" id="GO:0006450">
    <property type="term" value="P:regulation of translational fidelity"/>
    <property type="evidence" value="ECO:0007669"/>
    <property type="project" value="TreeGrafter"/>
</dbReference>
<dbReference type="Proteomes" id="UP000009145">
    <property type="component" value="Chromosome"/>
</dbReference>
<keyword evidence="2 9" id="KW-0963">Cytoplasm</keyword>
<dbReference type="PROSITE" id="PS51163">
    <property type="entry name" value="YRDC"/>
    <property type="match status" value="1"/>
</dbReference>
<dbReference type="AlphaFoldDB" id="I1YJY7"/>
<evidence type="ECO:0000256" key="3">
    <source>
        <dbReference type="ARBA" id="ARBA00022679"/>
    </source>
</evidence>
<dbReference type="GO" id="GO:0061710">
    <property type="term" value="F:L-threonylcarbamoyladenylate synthase"/>
    <property type="evidence" value="ECO:0007669"/>
    <property type="project" value="UniProtKB-EC"/>
</dbReference>
<evidence type="ECO:0000256" key="1">
    <source>
        <dbReference type="ARBA" id="ARBA00004496"/>
    </source>
</evidence>
<dbReference type="KEGG" id="mec:Q7C_2092"/>
<dbReference type="InterPro" id="IPR023535">
    <property type="entry name" value="TC-AMP_synthase"/>
</dbReference>
<keyword evidence="4 9" id="KW-0819">tRNA processing</keyword>
<dbReference type="PANTHER" id="PTHR17490:SF18">
    <property type="entry name" value="THREONYLCARBAMOYL-AMP SYNTHASE"/>
    <property type="match status" value="1"/>
</dbReference>
<feature type="domain" description="YrdC-like" evidence="10">
    <location>
        <begin position="8"/>
        <end position="187"/>
    </location>
</feature>
<dbReference type="SUPFAM" id="SSF55821">
    <property type="entry name" value="YrdC/RibB"/>
    <property type="match status" value="1"/>
</dbReference>
<organism evidence="11 12">
    <name type="scientific">Methylophaga frappieri (strain ATCC BAA-2434 / DSM 25690 / JAM7)</name>
    <dbReference type="NCBI Taxonomy" id="754477"/>
    <lineage>
        <taxon>Bacteria</taxon>
        <taxon>Pseudomonadati</taxon>
        <taxon>Pseudomonadota</taxon>
        <taxon>Gammaproteobacteria</taxon>
        <taxon>Thiotrichales</taxon>
        <taxon>Piscirickettsiaceae</taxon>
        <taxon>Methylophaga</taxon>
    </lineage>
</organism>
<dbReference type="InterPro" id="IPR050156">
    <property type="entry name" value="TC-AMP_synthase_SUA5"/>
</dbReference>
<dbReference type="OrthoDB" id="9814580at2"/>
<dbReference type="GO" id="GO:0000049">
    <property type="term" value="F:tRNA binding"/>
    <property type="evidence" value="ECO:0007669"/>
    <property type="project" value="TreeGrafter"/>
</dbReference>
<dbReference type="Pfam" id="PF01300">
    <property type="entry name" value="Sua5_yciO_yrdC"/>
    <property type="match status" value="1"/>
</dbReference>
<evidence type="ECO:0000256" key="5">
    <source>
        <dbReference type="ARBA" id="ARBA00022695"/>
    </source>
</evidence>
<accession>I1YJY7</accession>
<dbReference type="GO" id="GO:0002949">
    <property type="term" value="P:tRNA threonylcarbamoyladenosine modification"/>
    <property type="evidence" value="ECO:0007669"/>
    <property type="project" value="UniProtKB-UniRule"/>
</dbReference>
<dbReference type="GO" id="GO:0005737">
    <property type="term" value="C:cytoplasm"/>
    <property type="evidence" value="ECO:0007669"/>
    <property type="project" value="UniProtKB-SubCell"/>
</dbReference>
<comment type="similarity">
    <text evidence="9">Belongs to the SUA5 family. TsaC subfamily.</text>
</comment>
<evidence type="ECO:0000256" key="9">
    <source>
        <dbReference type="HAMAP-Rule" id="MF_01852"/>
    </source>
</evidence>
<sequence length="187" mass="20351">MQKKSFTGFRVRQAVKALQAGGVIAYPTEAVYGLGCDPDDEIALLELLQIKQRPFDKGLILISADFNQLQDYILPLPAAMLQQVMSSWPGPNTWLVPARPDINPLLSGGRDTLAVRVTDHPLAASLCRAFGKPLVSTSANLTGREPVKTGYQVRWQLPKLDYILAGPCGGQLRPSTIRDAKTGAVLR</sequence>
<evidence type="ECO:0000256" key="4">
    <source>
        <dbReference type="ARBA" id="ARBA00022694"/>
    </source>
</evidence>
<evidence type="ECO:0000256" key="7">
    <source>
        <dbReference type="ARBA" id="ARBA00022840"/>
    </source>
</evidence>
<dbReference type="STRING" id="754477.Q7C_2092"/>
<evidence type="ECO:0000313" key="11">
    <source>
        <dbReference type="EMBL" id="AFJ03230.1"/>
    </source>
</evidence>
<evidence type="ECO:0000256" key="6">
    <source>
        <dbReference type="ARBA" id="ARBA00022741"/>
    </source>
</evidence>
<evidence type="ECO:0000313" key="12">
    <source>
        <dbReference type="Proteomes" id="UP000009145"/>
    </source>
</evidence>
<comment type="subcellular location">
    <subcellularLocation>
        <location evidence="1 9">Cytoplasm</location>
    </subcellularLocation>
</comment>
<keyword evidence="5 9" id="KW-0548">Nucleotidyltransferase</keyword>
<dbReference type="FunFam" id="3.90.870.10:FF:000004">
    <property type="entry name" value="Threonylcarbamoyl-AMP synthase"/>
    <property type="match status" value="1"/>
</dbReference>
<comment type="function">
    <text evidence="9">Required for the formation of a threonylcarbamoyl group on adenosine at position 37 (t(6)A37) in tRNAs that read codons beginning with adenine. Catalyzes the conversion of L-threonine, HCO(3)(-)/CO(2) and ATP to give threonylcarbamoyl-AMP (TC-AMP) as the acyladenylate intermediate, with the release of diphosphate.</text>
</comment>
<dbReference type="PANTHER" id="PTHR17490">
    <property type="entry name" value="SUA5"/>
    <property type="match status" value="1"/>
</dbReference>
<dbReference type="eggNOG" id="COG0009">
    <property type="taxonomic scope" value="Bacteria"/>
</dbReference>
<evidence type="ECO:0000259" key="10">
    <source>
        <dbReference type="PROSITE" id="PS51163"/>
    </source>
</evidence>
<proteinExistence type="inferred from homology"/>
<gene>
    <name evidence="9" type="primary">tsaC</name>
    <name evidence="11" type="ordered locus">Q7C_2092</name>
</gene>
<dbReference type="HOGENOM" id="CLU_031397_6_0_6"/>
<dbReference type="Gene3D" id="3.90.870.10">
    <property type="entry name" value="DHBP synthase"/>
    <property type="match status" value="1"/>
</dbReference>
<dbReference type="GO" id="GO:0005524">
    <property type="term" value="F:ATP binding"/>
    <property type="evidence" value="ECO:0007669"/>
    <property type="project" value="UniProtKB-UniRule"/>
</dbReference>
<protein>
    <recommendedName>
        <fullName evidence="9">Threonylcarbamoyl-AMP synthase</fullName>
        <shortName evidence="9">TC-AMP synthase</shortName>
        <ecNumber evidence="9">2.7.7.87</ecNumber>
    </recommendedName>
    <alternativeName>
        <fullName evidence="9">L-threonylcarbamoyladenylate synthase</fullName>
    </alternativeName>
    <alternativeName>
        <fullName evidence="9">t(6)A37 threonylcarbamoyladenosine biosynthesis protein TsaC</fullName>
    </alternativeName>
    <alternativeName>
        <fullName evidence="9">tRNA threonylcarbamoyladenosine biosynthesis protein TsaC</fullName>
    </alternativeName>
</protein>
<comment type="catalytic activity">
    <reaction evidence="8 9">
        <text>L-threonine + hydrogencarbonate + ATP = L-threonylcarbamoyladenylate + diphosphate + H2O</text>
        <dbReference type="Rhea" id="RHEA:36407"/>
        <dbReference type="ChEBI" id="CHEBI:15377"/>
        <dbReference type="ChEBI" id="CHEBI:17544"/>
        <dbReference type="ChEBI" id="CHEBI:30616"/>
        <dbReference type="ChEBI" id="CHEBI:33019"/>
        <dbReference type="ChEBI" id="CHEBI:57926"/>
        <dbReference type="ChEBI" id="CHEBI:73682"/>
        <dbReference type="EC" id="2.7.7.87"/>
    </reaction>
</comment>
<dbReference type="HAMAP" id="MF_01852">
    <property type="entry name" value="TsaC"/>
    <property type="match status" value="1"/>
</dbReference>
<dbReference type="EC" id="2.7.7.87" evidence="9"/>
<dbReference type="NCBIfam" id="TIGR00057">
    <property type="entry name" value="L-threonylcarbamoyladenylate synthase"/>
    <property type="match status" value="1"/>
</dbReference>
<dbReference type="GO" id="GO:0003725">
    <property type="term" value="F:double-stranded RNA binding"/>
    <property type="evidence" value="ECO:0007669"/>
    <property type="project" value="InterPro"/>
</dbReference>
<dbReference type="InterPro" id="IPR017945">
    <property type="entry name" value="DHBP_synth_RibB-like_a/b_dom"/>
</dbReference>
<dbReference type="PATRIC" id="fig|754477.3.peg.2059"/>
<name>I1YJY7_METFJ</name>
<dbReference type="RefSeq" id="WP_014704649.1">
    <property type="nucleotide sequence ID" value="NC_017856.1"/>
</dbReference>
<evidence type="ECO:0000256" key="2">
    <source>
        <dbReference type="ARBA" id="ARBA00022490"/>
    </source>
</evidence>
<dbReference type="InterPro" id="IPR006070">
    <property type="entry name" value="Sua5-like_dom"/>
</dbReference>
<evidence type="ECO:0000256" key="8">
    <source>
        <dbReference type="ARBA" id="ARBA00048366"/>
    </source>
</evidence>
<dbReference type="EMBL" id="CP003380">
    <property type="protein sequence ID" value="AFJ03230.1"/>
    <property type="molecule type" value="Genomic_DNA"/>
</dbReference>
<keyword evidence="3 9" id="KW-0808">Transferase</keyword>
<keyword evidence="12" id="KW-1185">Reference proteome</keyword>